<dbReference type="GO" id="GO:0061630">
    <property type="term" value="F:ubiquitin protein ligase activity"/>
    <property type="evidence" value="ECO:0007669"/>
    <property type="project" value="TreeGrafter"/>
</dbReference>
<feature type="compositionally biased region" description="Low complexity" evidence="4">
    <location>
        <begin position="457"/>
        <end position="473"/>
    </location>
</feature>
<feature type="compositionally biased region" description="Basic and acidic residues" evidence="4">
    <location>
        <begin position="23"/>
        <end position="36"/>
    </location>
</feature>
<dbReference type="SUPFAM" id="SSF57850">
    <property type="entry name" value="RING/U-box"/>
    <property type="match status" value="1"/>
</dbReference>
<feature type="compositionally biased region" description="Low complexity" evidence="4">
    <location>
        <begin position="48"/>
        <end position="66"/>
    </location>
</feature>
<dbReference type="InterPro" id="IPR051834">
    <property type="entry name" value="RING_finger_E3_ligase"/>
</dbReference>
<feature type="compositionally biased region" description="Low complexity" evidence="4">
    <location>
        <begin position="633"/>
        <end position="667"/>
    </location>
</feature>
<feature type="region of interest" description="Disordered" evidence="4">
    <location>
        <begin position="176"/>
        <end position="204"/>
    </location>
</feature>
<evidence type="ECO:0000256" key="4">
    <source>
        <dbReference type="SAM" id="MobiDB-lite"/>
    </source>
</evidence>
<dbReference type="PANTHER" id="PTHR45931">
    <property type="entry name" value="SI:CH211-59O9.10"/>
    <property type="match status" value="1"/>
</dbReference>
<dbReference type="AlphaFoldDB" id="A0A8J1XWA4"/>
<feature type="region of interest" description="Disordered" evidence="4">
    <location>
        <begin position="425"/>
        <end position="539"/>
    </location>
</feature>
<dbReference type="GO" id="GO:0006511">
    <property type="term" value="P:ubiquitin-dependent protein catabolic process"/>
    <property type="evidence" value="ECO:0007669"/>
    <property type="project" value="TreeGrafter"/>
</dbReference>
<dbReference type="GO" id="GO:0005634">
    <property type="term" value="C:nucleus"/>
    <property type="evidence" value="ECO:0007669"/>
    <property type="project" value="TreeGrafter"/>
</dbReference>
<reference evidence="5" key="1">
    <citation type="submission" date="2022-03" db="EMBL/GenBank/DDBJ databases">
        <authorList>
            <person name="Martin C."/>
        </authorList>
    </citation>
    <scope>NUCLEOTIDE SEQUENCE</scope>
</reference>
<evidence type="ECO:0000313" key="5">
    <source>
        <dbReference type="EMBL" id="CAH1786268.1"/>
    </source>
</evidence>
<sequence>MANIKFTEDFDSDSDWEPTLRLPKKDNNAQHSDVRPSGKMLKIPQNCMPPDEMSDSSLDMSLPNLKTVRKPTKKTKTVSKSSTFSKAALNTLKNVQHKKNAIKLVSDSDTDEYDPTSKILQQIDNDLPVNGKVQNNTTPQTLSSRLKSIKPKITDQFYMHTDSDDSDGFEAFMQKISPKKNKEMSKKKTSKFKNKLSTRDNGTVSSTATCAAHKDTLSKPLRGPLDDDDCSSDDFFNLADLGNVNEKSKVKNKYKVTSQEETNDSDNLDDMFDKNVKKKRLVKHNGDLFRSTVLKNNTKGSKNGKSNQSSVKSNSHSPNCMRNGRIYGNQVMDSPITTSEANSSSDMFSFLDDLSPIRSHSSPQRKHDSPHNQRNHDSPYRSNDSPHRSHRPPSSSATVATLNTSLQGLEDMLTDSFPAYNTKGNSKHCSKNLQSANNSPMPIISGPPRKRKKRETASSSATTSLTTMTSERSQVARSSPSLEPTKSSNPITRRGDRRSNSIEIIDFIDGPGNWLTNHNSSPRHRDAEGSPGRMADSPGDAVQRVQQIEDDETMARRLQAEMDNEYAAFLSNHRQAEHNAPGIPAFSSETTMPLWEPPGIPAYSGSEDIDVGVPPLPTAPPGLNSRSPVRPVRSTGTRTRASRTTSVRSPTQPPVRVGRTRTTTGPHPRVRRPRQARVVEPPLGEAERIAFLQNLDHDVNMLQRIGAMTDDQWQVHRAINLGAPGLPGLPHNMGFMNDTAGMGMGMVHGMQAMMDMDPQIDLGVLTFLNRPNRPRVGGRARGRRGRRNAAVPGDDYQVLLELGDMIGDARPKGLTTHQINLLPVKKYVAADARDPEAECNVCMCEYEENQNIRILPCFHEFHDSCIDQWIKGNPTCPVCRVEIRL</sequence>
<dbReference type="InterPro" id="IPR013083">
    <property type="entry name" value="Znf_RING/FYVE/PHD"/>
</dbReference>
<feature type="region of interest" description="Disordered" evidence="4">
    <location>
        <begin position="1"/>
        <end position="82"/>
    </location>
</feature>
<gene>
    <name evidence="5" type="ORF">OFUS_LOCUS12196</name>
</gene>
<feature type="region of interest" description="Disordered" evidence="4">
    <location>
        <begin position="247"/>
        <end position="271"/>
    </location>
</feature>
<feature type="region of interest" description="Disordered" evidence="4">
    <location>
        <begin position="618"/>
        <end position="674"/>
    </location>
</feature>
<dbReference type="EMBL" id="CAIIXF020000006">
    <property type="protein sequence ID" value="CAH1786268.1"/>
    <property type="molecule type" value="Genomic_DNA"/>
</dbReference>
<feature type="compositionally biased region" description="Low complexity" evidence="4">
    <location>
        <begin position="343"/>
        <end position="354"/>
    </location>
</feature>
<evidence type="ECO:0000256" key="2">
    <source>
        <dbReference type="ARBA" id="ARBA00022771"/>
    </source>
</evidence>
<comment type="caution">
    <text evidence="5">The sequence shown here is derived from an EMBL/GenBank/DDBJ whole genome shotgun (WGS) entry which is preliminary data.</text>
</comment>
<dbReference type="OrthoDB" id="8062037at2759"/>
<feature type="compositionally biased region" description="Acidic residues" evidence="4">
    <location>
        <begin position="261"/>
        <end position="270"/>
    </location>
</feature>
<protein>
    <submittedName>
        <fullName evidence="5">Uncharacterized protein</fullName>
    </submittedName>
</protein>
<feature type="compositionally biased region" description="Low complexity" evidence="4">
    <location>
        <begin position="295"/>
        <end position="317"/>
    </location>
</feature>
<feature type="compositionally biased region" description="Basic and acidic residues" evidence="4">
    <location>
        <begin position="365"/>
        <end position="387"/>
    </location>
</feature>
<name>A0A8J1XWA4_OWEFU</name>
<evidence type="ECO:0000256" key="1">
    <source>
        <dbReference type="ARBA" id="ARBA00022723"/>
    </source>
</evidence>
<keyword evidence="3" id="KW-0862">Zinc</keyword>
<accession>A0A8J1XWA4</accession>
<keyword evidence="1" id="KW-0479">Metal-binding</keyword>
<proteinExistence type="predicted"/>
<feature type="compositionally biased region" description="Basic residues" evidence="4">
    <location>
        <begin position="187"/>
        <end position="196"/>
    </location>
</feature>
<dbReference type="Gene3D" id="3.30.40.10">
    <property type="entry name" value="Zinc/RING finger domain, C3HC4 (zinc finger)"/>
    <property type="match status" value="1"/>
</dbReference>
<dbReference type="InterPro" id="IPR001841">
    <property type="entry name" value="Znf_RING"/>
</dbReference>
<dbReference type="PROSITE" id="PS50089">
    <property type="entry name" value="ZF_RING_2"/>
    <property type="match status" value="1"/>
</dbReference>
<evidence type="ECO:0000313" key="6">
    <source>
        <dbReference type="Proteomes" id="UP000749559"/>
    </source>
</evidence>
<dbReference type="Pfam" id="PF13639">
    <property type="entry name" value="zf-RING_2"/>
    <property type="match status" value="1"/>
</dbReference>
<feature type="compositionally biased region" description="Polar residues" evidence="4">
    <location>
        <begin position="331"/>
        <end position="342"/>
    </location>
</feature>
<organism evidence="5 6">
    <name type="scientific">Owenia fusiformis</name>
    <name type="common">Polychaete worm</name>
    <dbReference type="NCBI Taxonomy" id="6347"/>
    <lineage>
        <taxon>Eukaryota</taxon>
        <taxon>Metazoa</taxon>
        <taxon>Spiralia</taxon>
        <taxon>Lophotrochozoa</taxon>
        <taxon>Annelida</taxon>
        <taxon>Polychaeta</taxon>
        <taxon>Sedentaria</taxon>
        <taxon>Canalipalpata</taxon>
        <taxon>Sabellida</taxon>
        <taxon>Oweniida</taxon>
        <taxon>Oweniidae</taxon>
        <taxon>Owenia</taxon>
    </lineage>
</organism>
<feature type="region of interest" description="Disordered" evidence="4">
    <location>
        <begin position="288"/>
        <end position="398"/>
    </location>
</feature>
<dbReference type="CDD" id="cd16472">
    <property type="entry name" value="RING-H2_RNF38-like"/>
    <property type="match status" value="1"/>
</dbReference>
<dbReference type="SMART" id="SM00184">
    <property type="entry name" value="RING"/>
    <property type="match status" value="1"/>
</dbReference>
<feature type="compositionally biased region" description="Polar residues" evidence="4">
    <location>
        <begin position="475"/>
        <end position="491"/>
    </location>
</feature>
<dbReference type="PANTHER" id="PTHR45931:SF3">
    <property type="entry name" value="RING ZINC FINGER-CONTAINING PROTEIN"/>
    <property type="match status" value="1"/>
</dbReference>
<feature type="compositionally biased region" description="Polar residues" evidence="4">
    <location>
        <begin position="431"/>
        <end position="440"/>
    </location>
</feature>
<keyword evidence="2" id="KW-0863">Zinc-finger</keyword>
<feature type="compositionally biased region" description="Basic residues" evidence="4">
    <location>
        <begin position="67"/>
        <end position="77"/>
    </location>
</feature>
<dbReference type="GO" id="GO:0008270">
    <property type="term" value="F:zinc ion binding"/>
    <property type="evidence" value="ECO:0007669"/>
    <property type="project" value="UniProtKB-KW"/>
</dbReference>
<keyword evidence="6" id="KW-1185">Reference proteome</keyword>
<dbReference type="Proteomes" id="UP000749559">
    <property type="component" value="Unassembled WGS sequence"/>
</dbReference>
<evidence type="ECO:0000256" key="3">
    <source>
        <dbReference type="ARBA" id="ARBA00022833"/>
    </source>
</evidence>